<name>A0A8H7ZA07_9ASCO</name>
<feature type="compositionally biased region" description="Polar residues" evidence="1">
    <location>
        <begin position="488"/>
        <end position="518"/>
    </location>
</feature>
<dbReference type="OrthoDB" id="4093878at2759"/>
<feature type="compositionally biased region" description="Basic and acidic residues" evidence="1">
    <location>
        <begin position="394"/>
        <end position="424"/>
    </location>
</feature>
<proteinExistence type="predicted"/>
<protein>
    <submittedName>
        <fullName evidence="2">Uncharacterized protein</fullName>
    </submittedName>
</protein>
<feature type="compositionally biased region" description="Acidic residues" evidence="1">
    <location>
        <begin position="183"/>
        <end position="192"/>
    </location>
</feature>
<gene>
    <name evidence="2" type="ORF">I9W82_004346</name>
</gene>
<organism evidence="2 3">
    <name type="scientific">Candida metapsilosis</name>
    <dbReference type="NCBI Taxonomy" id="273372"/>
    <lineage>
        <taxon>Eukaryota</taxon>
        <taxon>Fungi</taxon>
        <taxon>Dikarya</taxon>
        <taxon>Ascomycota</taxon>
        <taxon>Saccharomycotina</taxon>
        <taxon>Pichiomycetes</taxon>
        <taxon>Debaryomycetaceae</taxon>
        <taxon>Candida/Lodderomyces clade</taxon>
        <taxon>Candida</taxon>
    </lineage>
</organism>
<feature type="compositionally biased region" description="Basic and acidic residues" evidence="1">
    <location>
        <begin position="292"/>
        <end position="361"/>
    </location>
</feature>
<feature type="region of interest" description="Disordered" evidence="1">
    <location>
        <begin position="176"/>
        <end position="207"/>
    </location>
</feature>
<accession>A0A8H7ZA07</accession>
<feature type="region of interest" description="Disordered" evidence="1">
    <location>
        <begin position="225"/>
        <end position="269"/>
    </location>
</feature>
<evidence type="ECO:0000313" key="2">
    <source>
        <dbReference type="EMBL" id="KAG5418017.1"/>
    </source>
</evidence>
<dbReference type="Proteomes" id="UP000669133">
    <property type="component" value="Unassembled WGS sequence"/>
</dbReference>
<feature type="region of interest" description="Disordered" evidence="1">
    <location>
        <begin position="282"/>
        <end position="361"/>
    </location>
</feature>
<feature type="region of interest" description="Disordered" evidence="1">
    <location>
        <begin position="394"/>
        <end position="430"/>
    </location>
</feature>
<dbReference type="GeneID" id="93652975"/>
<evidence type="ECO:0000313" key="3">
    <source>
        <dbReference type="Proteomes" id="UP000669133"/>
    </source>
</evidence>
<dbReference type="EMBL" id="JAEOAQ010000006">
    <property type="protein sequence ID" value="KAG5418017.1"/>
    <property type="molecule type" value="Genomic_DNA"/>
</dbReference>
<dbReference type="AlphaFoldDB" id="A0A8H7ZA07"/>
<dbReference type="RefSeq" id="XP_067547133.1">
    <property type="nucleotide sequence ID" value="XM_067693408.1"/>
</dbReference>
<reference evidence="2 3" key="1">
    <citation type="submission" date="2020-12" db="EMBL/GenBank/DDBJ databases">
        <title>Effect of drift, selection, and recombination on the evolution of hybrid genomes in Candida yeast pathogens.</title>
        <authorList>
            <person name="Mixao V."/>
            <person name="Ksiezopolska E."/>
            <person name="Saus E."/>
            <person name="Boekhout T."/>
            <person name="Gacser A."/>
            <person name="Gabaldon T."/>
        </authorList>
    </citation>
    <scope>NUCLEOTIDE SEQUENCE [LARGE SCALE GENOMIC DNA]</scope>
    <source>
        <strain evidence="2 3">BP57</strain>
    </source>
</reference>
<keyword evidence="3" id="KW-1185">Reference proteome</keyword>
<comment type="caution">
    <text evidence="2">The sequence shown here is derived from an EMBL/GenBank/DDBJ whole genome shotgun (WGS) entry which is preliminary data.</text>
</comment>
<sequence length="566" mass="65384">MSYYYTAQPYANPVDLESLLSLLQQQQLRSPQSPSRSLQTYPNYYATPTQQQQNYHRHRHHQPRNSRPRVIQKLETEDEYQIQIHKSYGNFNNYEVKVIKLQPPLIKIVISSQQDDFQIDFNFNVNYIDIENINWRWYKQDNILSLNIPKKLHYIHSNLNDVINCLLGGNNQSQMYLEHEHEPEEEEEEEKEDYNSDGSDDDSYSSLDEHEKLVQEAIDALIEKKRNKKKQTQKEDKISSANGQKAISDGISKEEKEKHHEAFEKQKQLAQDAIISVLEKKKKQIEKEEEEERKAKEEEGKKAKEEEEAKKKDAAEEEAKKKAAAEEEAKKKAAAAEEAKKKAAVEAKRKAAAEAKRKADLEKARKEFAMKQEQERQKILQAQQELEKLAKLQQELEKQHESDSAVTTKEDELKSEITKEEDKYQQNSDEYEAYLKQQQDLLNQFFGFNLGPLFTSSFAPLPVQEKQKLAIPVSNGSSVGAKKKDPKSSSSTNKSEPTNQKQQFKSPKDSTSNKNKSVVTPAAPTPVHKILNGTATTDKPLRKLHSPSLEDVEDEESILFRKKFDH</sequence>
<feature type="region of interest" description="Disordered" evidence="1">
    <location>
        <begin position="470"/>
        <end position="566"/>
    </location>
</feature>
<feature type="compositionally biased region" description="Basic and acidic residues" evidence="1">
    <location>
        <begin position="251"/>
        <end position="267"/>
    </location>
</feature>
<evidence type="ECO:0000256" key="1">
    <source>
        <dbReference type="SAM" id="MobiDB-lite"/>
    </source>
</evidence>